<name>A0A7Y7WB56_9PSED</name>
<evidence type="ECO:0000256" key="1">
    <source>
        <dbReference type="SAM" id="Phobius"/>
    </source>
</evidence>
<protein>
    <submittedName>
        <fullName evidence="2">Pr6Pr family membrane protein</fullName>
    </submittedName>
</protein>
<keyword evidence="1" id="KW-0472">Membrane</keyword>
<dbReference type="RefSeq" id="WP_100944535.1">
    <property type="nucleotide sequence ID" value="NZ_JACAPU010000003.1"/>
</dbReference>
<comment type="caution">
    <text evidence="2">The sequence shown here is derived from an EMBL/GenBank/DDBJ whole genome shotgun (WGS) entry which is preliminary data.</text>
</comment>
<reference evidence="2 3" key="1">
    <citation type="submission" date="2020-04" db="EMBL/GenBank/DDBJ databases">
        <title>Molecular characterization of pseudomonads from Agaricus bisporus reveal novel blotch 2 pathogens in Western Europe.</title>
        <authorList>
            <person name="Taparia T."/>
            <person name="Krijger M."/>
            <person name="Haynes E."/>
            <person name="Elpinstone J.G."/>
            <person name="Noble R."/>
            <person name="Van Der Wolf J."/>
        </authorList>
    </citation>
    <scope>NUCLEOTIDE SEQUENCE [LARGE SCALE GENOMIC DNA]</scope>
    <source>
        <strain evidence="2 3">F1001</strain>
    </source>
</reference>
<dbReference type="NCBIfam" id="NF038065">
    <property type="entry name" value="Pr6Pr"/>
    <property type="match status" value="1"/>
</dbReference>
<gene>
    <name evidence="2" type="ORF">HX829_03205</name>
</gene>
<sequence>MHSAVETSGGWRRILLTGAALLGWGGLTIQLYLLLIFRWQVEASLIGALVTFFSFFTVLTNTLAATVLTCAVTSRDSAGRRWFLKPAVQTGVTASIVVVGLAYNLLLRHLWHPQGFQWLADELLHDVMPVLFVVYWWCCVRKGTLRWWDGLPWAIYPVVYFAYVLLRGHLIGVYPYPFFDVDKLGYPQVFINAGQILLGFLLVSGGLIGMDRWRGRG</sequence>
<keyword evidence="1" id="KW-0812">Transmembrane</keyword>
<keyword evidence="1" id="KW-1133">Transmembrane helix</keyword>
<accession>A0A7Y7WB56</accession>
<feature type="transmembrane region" description="Helical" evidence="1">
    <location>
        <begin position="82"/>
        <end position="103"/>
    </location>
</feature>
<dbReference type="EMBL" id="JACAPU010000003">
    <property type="protein sequence ID" value="NWB45489.1"/>
    <property type="molecule type" value="Genomic_DNA"/>
</dbReference>
<evidence type="ECO:0000313" key="2">
    <source>
        <dbReference type="EMBL" id="NWB45489.1"/>
    </source>
</evidence>
<dbReference type="AlphaFoldDB" id="A0A7Y7WB56"/>
<feature type="transmembrane region" description="Helical" evidence="1">
    <location>
        <begin position="45"/>
        <end position="70"/>
    </location>
</feature>
<feature type="transmembrane region" description="Helical" evidence="1">
    <location>
        <begin position="153"/>
        <end position="177"/>
    </location>
</feature>
<organism evidence="2 3">
    <name type="scientific">Pseudomonas gingeri</name>
    <dbReference type="NCBI Taxonomy" id="117681"/>
    <lineage>
        <taxon>Bacteria</taxon>
        <taxon>Pseudomonadati</taxon>
        <taxon>Pseudomonadota</taxon>
        <taxon>Gammaproteobacteria</taxon>
        <taxon>Pseudomonadales</taxon>
        <taxon>Pseudomonadaceae</taxon>
        <taxon>Pseudomonas</taxon>
    </lineage>
</organism>
<feature type="transmembrane region" description="Helical" evidence="1">
    <location>
        <begin position="14"/>
        <end position="39"/>
    </location>
</feature>
<proteinExistence type="predicted"/>
<feature type="transmembrane region" description="Helical" evidence="1">
    <location>
        <begin position="189"/>
        <end position="210"/>
    </location>
</feature>
<dbReference type="InterPro" id="IPR049713">
    <property type="entry name" value="Pr6Pr-like"/>
</dbReference>
<evidence type="ECO:0000313" key="3">
    <source>
        <dbReference type="Proteomes" id="UP000582981"/>
    </source>
</evidence>
<dbReference type="Proteomes" id="UP000582981">
    <property type="component" value="Unassembled WGS sequence"/>
</dbReference>